<proteinExistence type="predicted"/>
<dbReference type="RefSeq" id="WP_205173713.1">
    <property type="nucleotide sequence ID" value="NZ_JAFBDZ010000003.1"/>
</dbReference>
<dbReference type="PANTHER" id="PTHR33434:SF3">
    <property type="entry name" value="DEGV DOMAIN-CONTAINING PROTEIN YITS"/>
    <property type="match status" value="1"/>
</dbReference>
<dbReference type="InterPro" id="IPR003797">
    <property type="entry name" value="DegV"/>
</dbReference>
<evidence type="ECO:0000313" key="4">
    <source>
        <dbReference type="Proteomes" id="UP001646157"/>
    </source>
</evidence>
<name>A0ABS2NF98_9BACI</name>
<keyword evidence="4" id="KW-1185">Reference proteome</keyword>
<dbReference type="Gene3D" id="2.20.28.50">
    <property type="entry name" value="degv family protein"/>
    <property type="match status" value="1"/>
</dbReference>
<dbReference type="EMBL" id="JAFBDZ010000003">
    <property type="protein sequence ID" value="MBM7586495.1"/>
    <property type="molecule type" value="Genomic_DNA"/>
</dbReference>
<evidence type="ECO:0000256" key="2">
    <source>
        <dbReference type="ARBA" id="ARBA00023121"/>
    </source>
</evidence>
<protein>
    <submittedName>
        <fullName evidence="3">DegV family protein with EDD domain</fullName>
    </submittedName>
</protein>
<dbReference type="Proteomes" id="UP001646157">
    <property type="component" value="Unassembled WGS sequence"/>
</dbReference>
<dbReference type="Gene3D" id="3.30.1180.10">
    <property type="match status" value="1"/>
</dbReference>
<dbReference type="InterPro" id="IPR043168">
    <property type="entry name" value="DegV_C"/>
</dbReference>
<comment type="function">
    <text evidence="1">May bind long-chain fatty acids, such as palmitate, and may play a role in lipid transport or fatty acid metabolism.</text>
</comment>
<dbReference type="PROSITE" id="PS51482">
    <property type="entry name" value="DEGV"/>
    <property type="match status" value="1"/>
</dbReference>
<dbReference type="Pfam" id="PF02645">
    <property type="entry name" value="DegV"/>
    <property type="match status" value="1"/>
</dbReference>
<reference evidence="3 4" key="1">
    <citation type="submission" date="2021-01" db="EMBL/GenBank/DDBJ databases">
        <title>Genomic Encyclopedia of Type Strains, Phase IV (KMG-IV): sequencing the most valuable type-strain genomes for metagenomic binning, comparative biology and taxonomic classification.</title>
        <authorList>
            <person name="Goeker M."/>
        </authorList>
    </citation>
    <scope>NUCLEOTIDE SEQUENCE [LARGE SCALE GENOMIC DNA]</scope>
    <source>
        <strain evidence="3 4">DSM 24834</strain>
    </source>
</reference>
<evidence type="ECO:0000313" key="3">
    <source>
        <dbReference type="EMBL" id="MBM7586495.1"/>
    </source>
</evidence>
<dbReference type="PANTHER" id="PTHR33434">
    <property type="entry name" value="DEGV DOMAIN-CONTAINING PROTEIN DR_1986-RELATED"/>
    <property type="match status" value="1"/>
</dbReference>
<dbReference type="NCBIfam" id="TIGR00762">
    <property type="entry name" value="DegV"/>
    <property type="match status" value="1"/>
</dbReference>
<gene>
    <name evidence="3" type="ORF">JOC86_003047</name>
</gene>
<sequence>MKINLFADSACDLPSAYFEENDVTLIPLRVHIDENNYEDLINIQPNEVFNEIRAGKIPKTSQASPQLFEELFTTLAKSGNSGIYIAFSSELSGTYSTAVMVRDQVKEQYPTLDLTIIDSKCASLGLGIVVKQAVEMIKNGASKESIVSEATTRCQHMEHLFTVEDLEYLAKGGRVSRASAFLGGLLNIKPLLHVDDGKLIPIEKIRGRKKLLKRILELMDERGVDLSEQIIGISHGDDEESALEMKQFIQERFHPKEIYVNIIGSVIGAHAGPGTLAIFFSNQSPKST</sequence>
<organism evidence="3 4">
    <name type="scientific">Rossellomorea pakistanensis</name>
    <dbReference type="NCBI Taxonomy" id="992288"/>
    <lineage>
        <taxon>Bacteria</taxon>
        <taxon>Bacillati</taxon>
        <taxon>Bacillota</taxon>
        <taxon>Bacilli</taxon>
        <taxon>Bacillales</taxon>
        <taxon>Bacillaceae</taxon>
        <taxon>Rossellomorea</taxon>
    </lineage>
</organism>
<accession>A0ABS2NF98</accession>
<dbReference type="Gene3D" id="3.40.50.10440">
    <property type="entry name" value="Dihydroxyacetone kinase, domain 1"/>
    <property type="match status" value="1"/>
</dbReference>
<dbReference type="InterPro" id="IPR050270">
    <property type="entry name" value="DegV_domain_contain"/>
</dbReference>
<comment type="caution">
    <text evidence="3">The sequence shown here is derived from an EMBL/GenBank/DDBJ whole genome shotgun (WGS) entry which is preliminary data.</text>
</comment>
<dbReference type="SUPFAM" id="SSF82549">
    <property type="entry name" value="DAK1/DegV-like"/>
    <property type="match status" value="1"/>
</dbReference>
<evidence type="ECO:0000256" key="1">
    <source>
        <dbReference type="ARBA" id="ARBA00003238"/>
    </source>
</evidence>
<keyword evidence="2" id="KW-0446">Lipid-binding</keyword>